<keyword evidence="1" id="KW-0645">Protease</keyword>
<dbReference type="SUPFAM" id="SSF55920">
    <property type="entry name" value="Creatinase/aminopeptidase"/>
    <property type="match status" value="1"/>
</dbReference>
<dbReference type="AlphaFoldDB" id="A0A432G931"/>
<dbReference type="Gene3D" id="3.90.230.10">
    <property type="entry name" value="Creatinase/methionine aminopeptidase superfamily"/>
    <property type="match status" value="1"/>
</dbReference>
<evidence type="ECO:0000313" key="2">
    <source>
        <dbReference type="Proteomes" id="UP000286801"/>
    </source>
</evidence>
<reference evidence="1 2" key="1">
    <citation type="submission" date="2018-06" db="EMBL/GenBank/DDBJ databases">
        <title>Combined omics and stable isotope probing to characterize newly discovered Mariana Back-Arc vent microbial communities.</title>
        <authorList>
            <person name="Trembath-Reichert E."/>
            <person name="Huber J.A."/>
        </authorList>
    </citation>
    <scope>NUCLEOTIDE SEQUENCE [LARGE SCALE GENOMIC DNA]</scope>
    <source>
        <strain evidence="1">MAG 63_1</strain>
    </source>
</reference>
<accession>A0A432G931</accession>
<protein>
    <submittedName>
        <fullName evidence="1">Aminopeptidase P family protein</fullName>
    </submittedName>
</protein>
<dbReference type="GO" id="GO:0004177">
    <property type="term" value="F:aminopeptidase activity"/>
    <property type="evidence" value="ECO:0007669"/>
    <property type="project" value="UniProtKB-KW"/>
</dbReference>
<sequence length="66" mass="7407">YPNIIHCEDFDDKGYDGLIEVGMTLCVESVIGSEGGRECVKLEEQIIMTETGVERQSSYPFAMEML</sequence>
<dbReference type="InterPro" id="IPR036005">
    <property type="entry name" value="Creatinase/aminopeptidase-like"/>
</dbReference>
<keyword evidence="1" id="KW-0031">Aminopeptidase</keyword>
<name>A0A432G931_9DELT</name>
<gene>
    <name evidence="1" type="ORF">DSY97_04220</name>
</gene>
<feature type="non-terminal residue" evidence="1">
    <location>
        <position position="1"/>
    </location>
</feature>
<keyword evidence="1" id="KW-0378">Hydrolase</keyword>
<dbReference type="EMBL" id="QNZL01000112">
    <property type="protein sequence ID" value="RTZ80038.1"/>
    <property type="molecule type" value="Genomic_DNA"/>
</dbReference>
<organism evidence="1 2">
    <name type="scientific">SAR324 cluster bacterium</name>
    <dbReference type="NCBI Taxonomy" id="2024889"/>
    <lineage>
        <taxon>Bacteria</taxon>
        <taxon>Deltaproteobacteria</taxon>
        <taxon>SAR324 cluster</taxon>
    </lineage>
</organism>
<comment type="caution">
    <text evidence="1">The sequence shown here is derived from an EMBL/GenBank/DDBJ whole genome shotgun (WGS) entry which is preliminary data.</text>
</comment>
<evidence type="ECO:0000313" key="1">
    <source>
        <dbReference type="EMBL" id="RTZ80038.1"/>
    </source>
</evidence>
<proteinExistence type="predicted"/>
<dbReference type="Proteomes" id="UP000286801">
    <property type="component" value="Unassembled WGS sequence"/>
</dbReference>